<feature type="domain" description="Xylose isomerase-like TIM barrel" evidence="1">
    <location>
        <begin position="19"/>
        <end position="276"/>
    </location>
</feature>
<dbReference type="GO" id="GO:0016853">
    <property type="term" value="F:isomerase activity"/>
    <property type="evidence" value="ECO:0007669"/>
    <property type="project" value="UniProtKB-KW"/>
</dbReference>
<evidence type="ECO:0000259" key="1">
    <source>
        <dbReference type="Pfam" id="PF01261"/>
    </source>
</evidence>
<keyword evidence="2" id="KW-0413">Isomerase</keyword>
<dbReference type="InterPro" id="IPR013022">
    <property type="entry name" value="Xyl_isomerase-like_TIM-brl"/>
</dbReference>
<reference evidence="2 3" key="1">
    <citation type="submission" date="2020-07" db="EMBL/GenBank/DDBJ databases">
        <title>Roseicoccus Jingziensis gen. nov., sp. nov., isolated from coastal seawater.</title>
        <authorList>
            <person name="Feng X."/>
        </authorList>
    </citation>
    <scope>NUCLEOTIDE SEQUENCE [LARGE SCALE GENOMIC DNA]</scope>
    <source>
        <strain evidence="2 3">N1E253</strain>
    </source>
</reference>
<dbReference type="InterPro" id="IPR050312">
    <property type="entry name" value="IolE/XylAMocC-like"/>
</dbReference>
<dbReference type="EMBL" id="JACBAZ010000011">
    <property type="protein sequence ID" value="NWK57379.1"/>
    <property type="molecule type" value="Genomic_DNA"/>
</dbReference>
<dbReference type="PANTHER" id="PTHR12110">
    <property type="entry name" value="HYDROXYPYRUVATE ISOMERASE"/>
    <property type="match status" value="1"/>
</dbReference>
<dbReference type="Proteomes" id="UP000557872">
    <property type="component" value="Unassembled WGS sequence"/>
</dbReference>
<keyword evidence="3" id="KW-1185">Reference proteome</keyword>
<dbReference type="PANTHER" id="PTHR12110:SF41">
    <property type="entry name" value="INOSOSE DEHYDRATASE"/>
    <property type="match status" value="1"/>
</dbReference>
<sequence>MIIGCFALVEPFTSFERQLEAIKAMGIDYVDLTDSHEGGSLGVEYGFSASMSLDSHPANIREMLASHGLTATSVCAHANLLDPESPDRFGTCQIIKAIRLAHLLGIKQVITTEGDPKTDFGKGLDEEQMLLMCASKLYEPIRWARELGVELLLEPHGILTDRLETMVRLLDVLGNEDVVGVNLDTGNSWLGGGDPLCFVKTLGDRIKHVHWKDMGSEWLAQRGAVYGCGMGNIPLGDGIVGIPSIVEELDRIGFDGPTTLEVAGTENILESVQRLQSWSS</sequence>
<dbReference type="RefSeq" id="WP_178934390.1">
    <property type="nucleotide sequence ID" value="NZ_JACBAZ010000011.1"/>
</dbReference>
<dbReference type="InterPro" id="IPR036237">
    <property type="entry name" value="Xyl_isomerase-like_sf"/>
</dbReference>
<organism evidence="2 3">
    <name type="scientific">Oceaniferula marina</name>
    <dbReference type="NCBI Taxonomy" id="2748318"/>
    <lineage>
        <taxon>Bacteria</taxon>
        <taxon>Pseudomonadati</taxon>
        <taxon>Verrucomicrobiota</taxon>
        <taxon>Verrucomicrobiia</taxon>
        <taxon>Verrucomicrobiales</taxon>
        <taxon>Verrucomicrobiaceae</taxon>
        <taxon>Oceaniferula</taxon>
    </lineage>
</organism>
<accession>A0A851GJN8</accession>
<evidence type="ECO:0000313" key="2">
    <source>
        <dbReference type="EMBL" id="NWK57379.1"/>
    </source>
</evidence>
<protein>
    <submittedName>
        <fullName evidence="2">Sugar phosphate isomerase/epimerase</fullName>
    </submittedName>
</protein>
<gene>
    <name evidence="2" type="ORF">HW115_17295</name>
</gene>
<comment type="caution">
    <text evidence="2">The sequence shown here is derived from an EMBL/GenBank/DDBJ whole genome shotgun (WGS) entry which is preliminary data.</text>
</comment>
<name>A0A851GJN8_9BACT</name>
<evidence type="ECO:0000313" key="3">
    <source>
        <dbReference type="Proteomes" id="UP000557872"/>
    </source>
</evidence>
<dbReference type="SUPFAM" id="SSF51658">
    <property type="entry name" value="Xylose isomerase-like"/>
    <property type="match status" value="1"/>
</dbReference>
<proteinExistence type="predicted"/>
<dbReference type="Pfam" id="PF01261">
    <property type="entry name" value="AP_endonuc_2"/>
    <property type="match status" value="1"/>
</dbReference>
<dbReference type="AlphaFoldDB" id="A0A851GJN8"/>
<dbReference type="Gene3D" id="3.20.20.150">
    <property type="entry name" value="Divalent-metal-dependent TIM barrel enzymes"/>
    <property type="match status" value="1"/>
</dbReference>